<name>A0A6C0JB31_9ZZZZ</name>
<proteinExistence type="predicted"/>
<reference evidence="1" key="1">
    <citation type="journal article" date="2020" name="Nature">
        <title>Giant virus diversity and host interactions through global metagenomics.</title>
        <authorList>
            <person name="Schulz F."/>
            <person name="Roux S."/>
            <person name="Paez-Espino D."/>
            <person name="Jungbluth S."/>
            <person name="Walsh D.A."/>
            <person name="Denef V.J."/>
            <person name="McMahon K.D."/>
            <person name="Konstantinidis K.T."/>
            <person name="Eloe-Fadrosh E.A."/>
            <person name="Kyrpides N.C."/>
            <person name="Woyke T."/>
        </authorList>
    </citation>
    <scope>NUCLEOTIDE SEQUENCE</scope>
    <source>
        <strain evidence="1">GVMAG-M-3300025860-20</strain>
    </source>
</reference>
<organism evidence="1">
    <name type="scientific">viral metagenome</name>
    <dbReference type="NCBI Taxonomy" id="1070528"/>
    <lineage>
        <taxon>unclassified sequences</taxon>
        <taxon>metagenomes</taxon>
        <taxon>organismal metagenomes</taxon>
    </lineage>
</organism>
<accession>A0A6C0JB31</accession>
<protein>
    <submittedName>
        <fullName evidence="1">Uncharacterized protein</fullName>
    </submittedName>
</protein>
<dbReference type="EMBL" id="MN740330">
    <property type="protein sequence ID" value="QHU00844.1"/>
    <property type="molecule type" value="Genomic_DNA"/>
</dbReference>
<sequence>METKTVMSLTERASVARASRDANIREAIKLRQERQSIHHVLLKASMYATLRHEVEAEDGVVNEAVNKGHDSVSIFNYYVPVNVKTKEGEDKKEHVELMVPYEQTYICGPDEDRGKDSTPIVTLIRGHYNRKTAEFDSSKLPGKQTVIESINKDINEDKESKLSGCVLKVEKGYDKNIKVPGRDGHERNAAYLRVMLVWDIECYKERQKENEARRIERRIEYKRSTKSNKV</sequence>
<dbReference type="AlphaFoldDB" id="A0A6C0JB31"/>
<evidence type="ECO:0000313" key="1">
    <source>
        <dbReference type="EMBL" id="QHU00844.1"/>
    </source>
</evidence>